<keyword evidence="4" id="KW-1185">Reference proteome</keyword>
<comment type="caution">
    <text evidence="3">The sequence shown here is derived from an EMBL/GenBank/DDBJ whole genome shotgun (WGS) entry which is preliminary data.</text>
</comment>
<evidence type="ECO:0000256" key="1">
    <source>
        <dbReference type="SAM" id="MobiDB-lite"/>
    </source>
</evidence>
<evidence type="ECO:0000313" key="3">
    <source>
        <dbReference type="EMBL" id="MBL0720113.1"/>
    </source>
</evidence>
<name>A0A9X0XFG4_9BURK</name>
<sequence length="120" mass="12674">MRRLLLILMLVTAPIQMSWAAVAAYCLHETEAASGAHFGHHAHAHAHDEAVAADSAEGETGPANVDHDCGHCHAAHSVLLSESPASGLSPGMLTVPAFEAQRPLPVRSPRPERPQWPGLA</sequence>
<gene>
    <name evidence="3" type="ORF">JI742_09455</name>
</gene>
<accession>A0A9X0XFG4</accession>
<proteinExistence type="predicted"/>
<reference evidence="3 4" key="1">
    <citation type="submission" date="2021-01" db="EMBL/GenBank/DDBJ databases">
        <title>Piscinibacter sp. Jin2 Genome sequencing and assembly.</title>
        <authorList>
            <person name="Kim I."/>
        </authorList>
    </citation>
    <scope>NUCLEOTIDE SEQUENCE [LARGE SCALE GENOMIC DNA]</scope>
    <source>
        <strain evidence="3 4">Jin2</strain>
    </source>
</reference>
<feature type="region of interest" description="Disordered" evidence="1">
    <location>
        <begin position="100"/>
        <end position="120"/>
    </location>
</feature>
<feature type="region of interest" description="Disordered" evidence="1">
    <location>
        <begin position="44"/>
        <end position="67"/>
    </location>
</feature>
<evidence type="ECO:0000313" key="4">
    <source>
        <dbReference type="Proteomes" id="UP000643207"/>
    </source>
</evidence>
<dbReference type="EMBL" id="JAERRA010000001">
    <property type="protein sequence ID" value="MBL0720113.1"/>
    <property type="molecule type" value="Genomic_DNA"/>
</dbReference>
<protein>
    <submittedName>
        <fullName evidence="3">Cobalt-zinc-cadmium resistance protein</fullName>
    </submittedName>
</protein>
<evidence type="ECO:0000256" key="2">
    <source>
        <dbReference type="SAM" id="SignalP"/>
    </source>
</evidence>
<dbReference type="AlphaFoldDB" id="A0A9X0XFG4"/>
<dbReference type="RefSeq" id="WP_201825908.1">
    <property type="nucleotide sequence ID" value="NZ_JAERRA010000001.1"/>
</dbReference>
<feature type="chain" id="PRO_5040825528" evidence="2">
    <location>
        <begin position="24"/>
        <end position="120"/>
    </location>
</feature>
<keyword evidence="2" id="KW-0732">Signal</keyword>
<organism evidence="3 4">
    <name type="scientific">Aquariibacter lacus</name>
    <dbReference type="NCBI Taxonomy" id="2801332"/>
    <lineage>
        <taxon>Bacteria</taxon>
        <taxon>Pseudomonadati</taxon>
        <taxon>Pseudomonadota</taxon>
        <taxon>Betaproteobacteria</taxon>
        <taxon>Burkholderiales</taxon>
        <taxon>Sphaerotilaceae</taxon>
        <taxon>Aquariibacter</taxon>
    </lineage>
</organism>
<dbReference type="Proteomes" id="UP000643207">
    <property type="component" value="Unassembled WGS sequence"/>
</dbReference>
<feature type="signal peptide" evidence="2">
    <location>
        <begin position="1"/>
        <end position="23"/>
    </location>
</feature>